<dbReference type="Pfam" id="PF05144">
    <property type="entry name" value="Phage_CRI"/>
    <property type="match status" value="1"/>
</dbReference>
<dbReference type="Proteomes" id="UP000294166">
    <property type="component" value="Unassembled WGS sequence"/>
</dbReference>
<feature type="domain" description="Replication-associated protein G2P N-terminal" evidence="1">
    <location>
        <begin position="49"/>
        <end position="246"/>
    </location>
</feature>
<evidence type="ECO:0000259" key="1">
    <source>
        <dbReference type="Pfam" id="PF05144"/>
    </source>
</evidence>
<reference evidence="7 8" key="1">
    <citation type="submission" date="2019-02" db="EMBL/GenBank/DDBJ databases">
        <title>Genome sequences of Aliivibrio finisterrensis strains from farmed Atlantic salmon.</title>
        <authorList>
            <person name="Bowman J.P."/>
        </authorList>
    </citation>
    <scope>NUCLEOTIDE SEQUENCE [LARGE SCALE GENOMIC DNA]</scope>
    <source>
        <strain evidence="5 8">A21</strain>
        <strain evidence="4 7">A46</strain>
    </source>
</reference>
<dbReference type="NCBIfam" id="TIGR01629">
    <property type="entry name" value="rep_II_X"/>
    <property type="match status" value="1"/>
</dbReference>
<comment type="caution">
    <text evidence="4">The sequence shown here is derived from an EMBL/GenBank/DDBJ whole genome shotgun (WGS) entry which is preliminary data.</text>
</comment>
<evidence type="ECO:0000259" key="2">
    <source>
        <dbReference type="Pfam" id="PF05155"/>
    </source>
</evidence>
<evidence type="ECO:0000313" key="7">
    <source>
        <dbReference type="Proteomes" id="UP000294063"/>
    </source>
</evidence>
<name>A0A4V1Z941_9GAMM</name>
<dbReference type="EMBL" id="SEZK01000004">
    <property type="protein sequence ID" value="RYU53308.1"/>
    <property type="molecule type" value="Genomic_DNA"/>
</dbReference>
<dbReference type="RefSeq" id="WP_130049091.1">
    <property type="nucleotide sequence ID" value="NZ_SEZK01000004.1"/>
</dbReference>
<proteinExistence type="predicted"/>
<evidence type="ECO:0000313" key="6">
    <source>
        <dbReference type="EMBL" id="RYU65819.1"/>
    </source>
</evidence>
<accession>A0A4V1Z941</accession>
<evidence type="ECO:0000313" key="5">
    <source>
        <dbReference type="EMBL" id="RYU65815.1"/>
    </source>
</evidence>
<dbReference type="InterPro" id="IPR022686">
    <property type="entry name" value="G2P_N"/>
</dbReference>
<evidence type="ECO:0000313" key="4">
    <source>
        <dbReference type="EMBL" id="RYU53312.1"/>
    </source>
</evidence>
<dbReference type="InterPro" id="IPR006516">
    <property type="entry name" value="G2P"/>
</dbReference>
<dbReference type="InterPro" id="IPR022688">
    <property type="entry name" value="G2P_C"/>
</dbReference>
<dbReference type="EMBL" id="SEZN01000006">
    <property type="protein sequence ID" value="RYU65815.1"/>
    <property type="molecule type" value="Genomic_DNA"/>
</dbReference>
<keyword evidence="8" id="KW-1185">Reference proteome</keyword>
<dbReference type="Pfam" id="PF05155">
    <property type="entry name" value="G2P_X_C"/>
    <property type="match status" value="1"/>
</dbReference>
<dbReference type="EMBL" id="SEZN01000006">
    <property type="protein sequence ID" value="RYU65819.1"/>
    <property type="molecule type" value="Genomic_DNA"/>
</dbReference>
<gene>
    <name evidence="5" type="ORF">ERW53_04570</name>
    <name evidence="6" type="ORF">ERW53_04595</name>
    <name evidence="3" type="ORF">ERW57_04050</name>
    <name evidence="4" type="ORF">ERW57_04075</name>
</gene>
<feature type="domain" description="Replication-associated protein G2P C-terminal" evidence="2">
    <location>
        <begin position="286"/>
        <end position="367"/>
    </location>
</feature>
<protein>
    <submittedName>
        <fullName evidence="4">Uncharacterized protein</fullName>
    </submittedName>
</protein>
<dbReference type="EMBL" id="SEZK01000004">
    <property type="protein sequence ID" value="RYU53312.1"/>
    <property type="molecule type" value="Genomic_DNA"/>
</dbReference>
<sequence>MYFIDQLFMQQVHPEGGLPLVGTHVIERLNLETGEALPPSVNQKFLEGSFSTKLIIRCDGQKVRIEGNPSRWQRMDNLFGLKTLDECVDIYNHILRKYDLPEFTKNTKLFPRQSPDGKSTSLVGNGAEITSIDWTQNLAVGKGNQASFIRGMSSMQIGRGRKPHLFPNGKSCGWGYGSSWMINKLYDKAFELREHLKKDKRKKDGVLEKQLEYIEQLITYCDEQGVVRNESSLKQLLLKKHRLQFYGLVSEEDFLPHLNDIENAMNTIQISHDVHKSIADQLLELNIVKSRQAANATQSYAIMWQSGSNIREILKERQFYEHKARLKQIGIDIGQQFDITRLCPTLKRSEVIKVEPLKIPEWYQMPTVENSNILPFRAIA</sequence>
<dbReference type="Proteomes" id="UP000294063">
    <property type="component" value="Unassembled WGS sequence"/>
</dbReference>
<organism evidence="4 7">
    <name type="scientific">Aliivibrio finisterrensis</name>
    <dbReference type="NCBI Taxonomy" id="511998"/>
    <lineage>
        <taxon>Bacteria</taxon>
        <taxon>Pseudomonadati</taxon>
        <taxon>Pseudomonadota</taxon>
        <taxon>Gammaproteobacteria</taxon>
        <taxon>Vibrionales</taxon>
        <taxon>Vibrionaceae</taxon>
        <taxon>Aliivibrio</taxon>
    </lineage>
</organism>
<dbReference type="GO" id="GO:0006260">
    <property type="term" value="P:DNA replication"/>
    <property type="evidence" value="ECO:0007669"/>
    <property type="project" value="InterPro"/>
</dbReference>
<evidence type="ECO:0000313" key="3">
    <source>
        <dbReference type="EMBL" id="RYU53308.1"/>
    </source>
</evidence>
<evidence type="ECO:0000313" key="8">
    <source>
        <dbReference type="Proteomes" id="UP000294166"/>
    </source>
</evidence>
<dbReference type="AlphaFoldDB" id="A0A4V1Z941"/>